<name>A0A1I1LLK9_9RHOB</name>
<reference evidence="3 4" key="1">
    <citation type="submission" date="2016-10" db="EMBL/GenBank/DDBJ databases">
        <authorList>
            <person name="de Groot N.N."/>
        </authorList>
    </citation>
    <scope>NUCLEOTIDE SEQUENCE [LARGE SCALE GENOMIC DNA]</scope>
    <source>
        <strain evidence="3 4">DSM 19548</strain>
    </source>
</reference>
<feature type="region of interest" description="Disordered" evidence="1">
    <location>
        <begin position="392"/>
        <end position="415"/>
    </location>
</feature>
<dbReference type="Gene3D" id="2.160.20.10">
    <property type="entry name" value="Single-stranded right-handed beta-helix, Pectin lyase-like"/>
    <property type="match status" value="1"/>
</dbReference>
<protein>
    <submittedName>
        <fullName evidence="3">Parallel beta-helix repeat (Two copies)</fullName>
    </submittedName>
</protein>
<accession>A0A1I1LLK9</accession>
<evidence type="ECO:0000256" key="1">
    <source>
        <dbReference type="SAM" id="MobiDB-lite"/>
    </source>
</evidence>
<gene>
    <name evidence="3" type="ORF">SAMN04488094_108190</name>
</gene>
<feature type="region of interest" description="Disordered" evidence="1">
    <location>
        <begin position="714"/>
        <end position="757"/>
    </location>
</feature>
<dbReference type="SUPFAM" id="SSF51126">
    <property type="entry name" value="Pectin lyase-like"/>
    <property type="match status" value="1"/>
</dbReference>
<organism evidence="3 4">
    <name type="scientific">Tropicimonas isoalkanivorans</name>
    <dbReference type="NCBI Taxonomy" id="441112"/>
    <lineage>
        <taxon>Bacteria</taxon>
        <taxon>Pseudomonadati</taxon>
        <taxon>Pseudomonadota</taxon>
        <taxon>Alphaproteobacteria</taxon>
        <taxon>Rhodobacterales</taxon>
        <taxon>Roseobacteraceae</taxon>
        <taxon>Tropicimonas</taxon>
    </lineage>
</organism>
<dbReference type="InterPro" id="IPR037221">
    <property type="entry name" value="H-type_lectin_dom_sf"/>
</dbReference>
<feature type="region of interest" description="Disordered" evidence="1">
    <location>
        <begin position="1"/>
        <end position="20"/>
    </location>
</feature>
<evidence type="ECO:0000313" key="4">
    <source>
        <dbReference type="Proteomes" id="UP000198728"/>
    </source>
</evidence>
<dbReference type="EMBL" id="FOLG01000008">
    <property type="protein sequence ID" value="SFC74014.1"/>
    <property type="molecule type" value="Genomic_DNA"/>
</dbReference>
<keyword evidence="4" id="KW-1185">Reference proteome</keyword>
<feature type="region of interest" description="Disordered" evidence="1">
    <location>
        <begin position="499"/>
        <end position="554"/>
    </location>
</feature>
<feature type="compositionally biased region" description="Gly residues" evidence="1">
    <location>
        <begin position="505"/>
        <end position="538"/>
    </location>
</feature>
<dbReference type="SMART" id="SM00710">
    <property type="entry name" value="PbH1"/>
    <property type="match status" value="7"/>
</dbReference>
<feature type="compositionally biased region" description="Low complexity" evidence="1">
    <location>
        <begin position="397"/>
        <end position="414"/>
    </location>
</feature>
<dbReference type="InterPro" id="IPR022441">
    <property type="entry name" value="Para_beta_helix_rpt-2"/>
</dbReference>
<dbReference type="Pfam" id="PF17963">
    <property type="entry name" value="Big_9"/>
    <property type="match status" value="1"/>
</dbReference>
<dbReference type="NCBIfam" id="TIGR03804">
    <property type="entry name" value="para_beta_helix"/>
    <property type="match status" value="1"/>
</dbReference>
<proteinExistence type="predicted"/>
<dbReference type="InterPro" id="IPR059226">
    <property type="entry name" value="Choice_anch_Q_dom"/>
</dbReference>
<feature type="domain" description="DUF4082" evidence="2">
    <location>
        <begin position="566"/>
        <end position="706"/>
    </location>
</feature>
<evidence type="ECO:0000313" key="3">
    <source>
        <dbReference type="EMBL" id="SFC74014.1"/>
    </source>
</evidence>
<dbReference type="InterPro" id="IPR025141">
    <property type="entry name" value="DUF4082"/>
</dbReference>
<dbReference type="STRING" id="441112.SAMN04488094_108190"/>
<dbReference type="NCBIfam" id="NF041518">
    <property type="entry name" value="choice_anch_Q"/>
    <property type="match status" value="1"/>
</dbReference>
<dbReference type="OrthoDB" id="733404at2"/>
<dbReference type="Gene3D" id="2.60.40.2810">
    <property type="match status" value="1"/>
</dbReference>
<dbReference type="Gene3D" id="2.60.40.2080">
    <property type="match status" value="1"/>
</dbReference>
<dbReference type="Pfam" id="PF13313">
    <property type="entry name" value="DUF4082"/>
    <property type="match status" value="1"/>
</dbReference>
<dbReference type="RefSeq" id="WP_093361377.1">
    <property type="nucleotide sequence ID" value="NZ_FOLG01000008.1"/>
</dbReference>
<evidence type="ECO:0000259" key="2">
    <source>
        <dbReference type="Pfam" id="PF13313"/>
    </source>
</evidence>
<dbReference type="Proteomes" id="UP000198728">
    <property type="component" value="Unassembled WGS sequence"/>
</dbReference>
<dbReference type="InterPro" id="IPR011050">
    <property type="entry name" value="Pectin_lyase_fold/virulence"/>
</dbReference>
<dbReference type="InterPro" id="IPR006626">
    <property type="entry name" value="PbH1"/>
</dbReference>
<dbReference type="InterPro" id="IPR012334">
    <property type="entry name" value="Pectin_lyas_fold"/>
</dbReference>
<feature type="compositionally biased region" description="Gly residues" evidence="1">
    <location>
        <begin position="727"/>
        <end position="745"/>
    </location>
</feature>
<dbReference type="AlphaFoldDB" id="A0A1I1LLK9"/>
<sequence>MTTYYVAKDGSDSADGSSSSPWKTINHAMASNLRPGDEVVVRPGTYTEEVWVTKNGAEDNYITLRSEVPGEALIRPPNGTITTVNIHANYFEIDGFDVVGGTGPAILGQEAHHIIVRNNIAHDSGGSGIAMYLSEFQLIENNLVYGNAGTSGYHTSGIAINSNINISGDTTTTGFRTIVRNNISHDNTETDAISGYHTDGNGIIIDWFRNDGMGYPAYDYPTLVENNLVYQNGGKGIQVFMSDNVTVRNNTAYHNNQDLQIPGIERGEITITQTAANAVVVNNIAVADPSINSNNTAFSIAHSSAVVENNLSFNGVNGQSAVALWNGATFRTSDGNILGVNPLFIDPENGNFKLANASAAIDAGTSARGLASIDLDGGWRAVGTVDIGAYENGSGPGSAPEPANSAPNAANDSGFTTEAGQALTLASSTLLANDSDPDGDILSVSSVGSASNGTVTLDRSGNVIFTPDADFSGTAAFTYTATDASGATDTARVTIEVQAAPNTGGSSGGTTDSGGGASSGGGSGGTTGGTGGTTGSGTDGTPDSTGGSSGSGEVTDEVFTIWSDSARPDIASDPDATSVQLGLKFHADVASEVDAVRFYKSAENTGVNSVSIWSADGKLLATQDVGALSGSGWQEIKLDNAVPLEAGQSYIVSYHTTSGHYSVSEGFFTGASDPGPISLESNAGVYAYGDSGNFPSQSYAASNYWVDVVLDTGGGSTEPSTGDSSGSAGGTGGTGNVETGGGSTGDTGTPDNSDAVDHSALIGESGVVVASQSSANVWQTVTFSETLDNPSVVMSAMSQNGADPFTIRVRNVTDHGFEYQIDEWDYLDGKHMAETLAWVAIESGVHTLADGRTIAAGETTVGANRTSVDFGDVSFGKNAVVFGQVTDDGNAFAVNDRIERVGSNGFAVRLEQQEASVGKISAESFDWIAIEKGASSDGTQLAGVTDDAICHDATSIGFAAGMVDESFAFLTDMQTRDGGNSATVGVLAVDADGATIEITEETSKDRETAHCHEVVGYAGFDTGLIYAADIPDLLVA</sequence>